<proteinExistence type="predicted"/>
<name>A0ACB8W0V1_9TELE</name>
<accession>A0ACB8W0V1</accession>
<dbReference type="EMBL" id="CM041546">
    <property type="protein sequence ID" value="KAI3361366.1"/>
    <property type="molecule type" value="Genomic_DNA"/>
</dbReference>
<dbReference type="Proteomes" id="UP000831701">
    <property type="component" value="Chromosome 16"/>
</dbReference>
<evidence type="ECO:0000313" key="1">
    <source>
        <dbReference type="EMBL" id="KAI3361366.1"/>
    </source>
</evidence>
<evidence type="ECO:0000313" key="2">
    <source>
        <dbReference type="Proteomes" id="UP000831701"/>
    </source>
</evidence>
<organism evidence="1 2">
    <name type="scientific">Scortum barcoo</name>
    <name type="common">barcoo grunter</name>
    <dbReference type="NCBI Taxonomy" id="214431"/>
    <lineage>
        <taxon>Eukaryota</taxon>
        <taxon>Metazoa</taxon>
        <taxon>Chordata</taxon>
        <taxon>Craniata</taxon>
        <taxon>Vertebrata</taxon>
        <taxon>Euteleostomi</taxon>
        <taxon>Actinopterygii</taxon>
        <taxon>Neopterygii</taxon>
        <taxon>Teleostei</taxon>
        <taxon>Neoteleostei</taxon>
        <taxon>Acanthomorphata</taxon>
        <taxon>Eupercaria</taxon>
        <taxon>Centrarchiformes</taxon>
        <taxon>Terapontoidei</taxon>
        <taxon>Terapontidae</taxon>
        <taxon>Scortum</taxon>
    </lineage>
</organism>
<sequence length="325" mass="35904">MIVLLVLLILKRGTVSASWSVTFDDPNPCAVKGSSVEFRCSYDYPDGEIVRKTFWSKGQSESGQWTRVKLEDLPSHQNRSKYLGDLQHNCSLAIHDLQVNDTGHYYFWFDTQKYGRHSRENVYLSVTEPSARVYPGTVRVGDTVTLECTTSCQFASTVWFKDRRLIANPKFQAQVEDSGNYACAVKGQESVLSDPVALEVQYPPLNVSVEASSLGRLSVNSSVTLTCNSAANPAADNYTWYSSAVSGVGSMLQVGSGQVLYIPSMEAQHAGLYICQARNRLGDKNSTEVLLTVDETNVKRLILLVGIGAKVTIVLLLTLVIIWAW</sequence>
<comment type="caution">
    <text evidence="1">The sequence shown here is derived from an EMBL/GenBank/DDBJ whole genome shotgun (WGS) entry which is preliminary data.</text>
</comment>
<protein>
    <submittedName>
        <fullName evidence="1">Uncharacterized protein</fullName>
    </submittedName>
</protein>
<reference evidence="1" key="1">
    <citation type="submission" date="2022-04" db="EMBL/GenBank/DDBJ databases">
        <title>Jade perch genome.</title>
        <authorList>
            <person name="Chao B."/>
        </authorList>
    </citation>
    <scope>NUCLEOTIDE SEQUENCE</scope>
    <source>
        <strain evidence="1">CB-2022</strain>
    </source>
</reference>
<keyword evidence="2" id="KW-1185">Reference proteome</keyword>
<gene>
    <name evidence="1" type="ORF">L3Q82_013537</name>
</gene>